<reference evidence="4" key="2">
    <citation type="submission" date="2021-04" db="EMBL/GenBank/DDBJ databases">
        <authorList>
            <person name="Gilroy R."/>
        </authorList>
    </citation>
    <scope>NUCLEOTIDE SEQUENCE</scope>
    <source>
        <strain evidence="4">5933</strain>
    </source>
</reference>
<evidence type="ECO:0000313" key="4">
    <source>
        <dbReference type="EMBL" id="HJC71618.1"/>
    </source>
</evidence>
<reference evidence="4" key="1">
    <citation type="journal article" date="2021" name="PeerJ">
        <title>Extensive microbial diversity within the chicken gut microbiome revealed by metagenomics and culture.</title>
        <authorList>
            <person name="Gilroy R."/>
            <person name="Ravi A."/>
            <person name="Getino M."/>
            <person name="Pursley I."/>
            <person name="Horton D.L."/>
            <person name="Alikhan N.F."/>
            <person name="Baker D."/>
            <person name="Gharbi K."/>
            <person name="Hall N."/>
            <person name="Watson M."/>
            <person name="Adriaenssens E.M."/>
            <person name="Foster-Nyarko E."/>
            <person name="Jarju S."/>
            <person name="Secka A."/>
            <person name="Antonio M."/>
            <person name="Oren A."/>
            <person name="Chaudhuri R.R."/>
            <person name="La Ragione R."/>
            <person name="Hildebrand F."/>
            <person name="Pallen M.J."/>
        </authorList>
    </citation>
    <scope>NUCLEOTIDE SEQUENCE</scope>
    <source>
        <strain evidence="4">5933</strain>
    </source>
</reference>
<comment type="caution">
    <text evidence="4">The sequence shown here is derived from an EMBL/GenBank/DDBJ whole genome shotgun (WGS) entry which is preliminary data.</text>
</comment>
<dbReference type="SUPFAM" id="SSF52540">
    <property type="entry name" value="P-loop containing nucleoside triphosphate hydrolases"/>
    <property type="match status" value="1"/>
</dbReference>
<dbReference type="PANTHER" id="PTHR34383:SF3">
    <property type="entry name" value="POLYPHOSPHATE:AMP PHOSPHOTRANSFERASE"/>
    <property type="match status" value="1"/>
</dbReference>
<dbReference type="PIRSF" id="PIRSF028756">
    <property type="entry name" value="PPK2_prd"/>
    <property type="match status" value="1"/>
</dbReference>
<organism evidence="4 5">
    <name type="scientific">Candidatus Ruthenibacterium merdavium</name>
    <dbReference type="NCBI Taxonomy" id="2838752"/>
    <lineage>
        <taxon>Bacteria</taxon>
        <taxon>Bacillati</taxon>
        <taxon>Bacillota</taxon>
        <taxon>Clostridia</taxon>
        <taxon>Eubacteriales</taxon>
        <taxon>Oscillospiraceae</taxon>
        <taxon>Ruthenibacterium</taxon>
    </lineage>
</organism>
<name>A0A9D2Q476_9FIRM</name>
<dbReference type="Proteomes" id="UP000823918">
    <property type="component" value="Unassembled WGS sequence"/>
</dbReference>
<evidence type="ECO:0000256" key="2">
    <source>
        <dbReference type="ARBA" id="ARBA00022777"/>
    </source>
</evidence>
<proteinExistence type="predicted"/>
<dbReference type="NCBIfam" id="TIGR03709">
    <property type="entry name" value="PPK2_rel_1"/>
    <property type="match status" value="1"/>
</dbReference>
<evidence type="ECO:0000313" key="5">
    <source>
        <dbReference type="Proteomes" id="UP000823918"/>
    </source>
</evidence>
<dbReference type="PANTHER" id="PTHR34383">
    <property type="entry name" value="POLYPHOSPHATE:AMP PHOSPHOTRANSFERASE-RELATED"/>
    <property type="match status" value="1"/>
</dbReference>
<dbReference type="GO" id="GO:0006797">
    <property type="term" value="P:polyphosphate metabolic process"/>
    <property type="evidence" value="ECO:0007669"/>
    <property type="project" value="InterPro"/>
</dbReference>
<dbReference type="Gene3D" id="3.40.50.300">
    <property type="entry name" value="P-loop containing nucleotide triphosphate hydrolases"/>
    <property type="match status" value="1"/>
</dbReference>
<dbReference type="InterPro" id="IPR027417">
    <property type="entry name" value="P-loop_NTPase"/>
</dbReference>
<dbReference type="AlphaFoldDB" id="A0A9D2Q476"/>
<dbReference type="InterPro" id="IPR022488">
    <property type="entry name" value="PPK2-related"/>
</dbReference>
<dbReference type="EMBL" id="DWWA01000015">
    <property type="protein sequence ID" value="HJC71618.1"/>
    <property type="molecule type" value="Genomic_DNA"/>
</dbReference>
<keyword evidence="2 4" id="KW-0418">Kinase</keyword>
<dbReference type="InterPro" id="IPR016898">
    <property type="entry name" value="Polyphosphate_phosphotransfera"/>
</dbReference>
<evidence type="ECO:0000259" key="3">
    <source>
        <dbReference type="Pfam" id="PF03976"/>
    </source>
</evidence>
<gene>
    <name evidence="4" type="ORF">H9698_02330</name>
</gene>
<dbReference type="Pfam" id="PF03976">
    <property type="entry name" value="PPK2"/>
    <property type="match status" value="1"/>
</dbReference>
<accession>A0A9D2Q476</accession>
<dbReference type="GO" id="GO:0008976">
    <property type="term" value="F:polyphosphate kinase activity"/>
    <property type="evidence" value="ECO:0007669"/>
    <property type="project" value="InterPro"/>
</dbReference>
<evidence type="ECO:0000256" key="1">
    <source>
        <dbReference type="ARBA" id="ARBA00022679"/>
    </source>
</evidence>
<feature type="domain" description="Polyphosphate kinase-2-related" evidence="3">
    <location>
        <begin position="33"/>
        <end position="267"/>
    </location>
</feature>
<sequence>MLNVERLCVKKDGEFEVLHECTSAKNAGVKKQERALYEQRTQQNLQKLAVMQEKLYADGKEGVVVILQAMDAAGKDSAVKHVIGALNPQGVDIVSFKQPTKEELAHDYLWRAVRALPTRGKIAIFNRSYYEDVLVVQVHHLEKTYRMAERCIDDDFFEKRYRQIVDFERYLYENSYRVVKIFLNVSKERQKERFLERIDDPAKNWKFSQADLKERAHFESYQKVYRDVIDATAKRDTPWYVVPADQKWLARYCISEILVNTMNEINPEFPELSDEEKAGLAQCRTLLTADSQEEKEKNKK</sequence>
<protein>
    <submittedName>
        <fullName evidence="4">Polyphosphate kinase 2 family protein</fullName>
    </submittedName>
</protein>
<dbReference type="InterPro" id="IPR022300">
    <property type="entry name" value="PPK2-rel_1"/>
</dbReference>
<keyword evidence="1" id="KW-0808">Transferase</keyword>